<dbReference type="InterPro" id="IPR003593">
    <property type="entry name" value="AAA+_ATPase"/>
</dbReference>
<dbReference type="InterPro" id="IPR027417">
    <property type="entry name" value="P-loop_NTPase"/>
</dbReference>
<accession>A0A2M9CM36</accession>
<dbReference type="GO" id="GO:0003677">
    <property type="term" value="F:DNA binding"/>
    <property type="evidence" value="ECO:0007669"/>
    <property type="project" value="UniProtKB-UniRule"/>
</dbReference>
<evidence type="ECO:0000256" key="5">
    <source>
        <dbReference type="PROSITE-ProRule" id="PRU01091"/>
    </source>
</evidence>
<protein>
    <submittedName>
        <fullName evidence="7">Putative ATPase</fullName>
    </submittedName>
</protein>
<proteinExistence type="inferred from homology"/>
<gene>
    <name evidence="7" type="ORF">CLV46_2545</name>
</gene>
<evidence type="ECO:0000256" key="4">
    <source>
        <dbReference type="ARBA" id="ARBA00023163"/>
    </source>
</evidence>
<dbReference type="SMART" id="SM00862">
    <property type="entry name" value="Trans_reg_C"/>
    <property type="match status" value="1"/>
</dbReference>
<dbReference type="Gene3D" id="1.10.10.10">
    <property type="entry name" value="Winged helix-like DNA-binding domain superfamily/Winged helix DNA-binding domain"/>
    <property type="match status" value="1"/>
</dbReference>
<dbReference type="InterPro" id="IPR011990">
    <property type="entry name" value="TPR-like_helical_dom_sf"/>
</dbReference>
<keyword evidence="8" id="KW-1185">Reference proteome</keyword>
<feature type="domain" description="OmpR/PhoB-type" evidence="6">
    <location>
        <begin position="1"/>
        <end position="92"/>
    </location>
</feature>
<dbReference type="InterPro" id="IPR051677">
    <property type="entry name" value="AfsR-DnrI-RedD_regulator"/>
</dbReference>
<dbReference type="PANTHER" id="PTHR35807:SF1">
    <property type="entry name" value="TRANSCRIPTIONAL REGULATOR REDD"/>
    <property type="match status" value="1"/>
</dbReference>
<name>A0A2M9CM36_9MICO</name>
<dbReference type="PROSITE" id="PS51755">
    <property type="entry name" value="OMPR_PHOB"/>
    <property type="match status" value="1"/>
</dbReference>
<dbReference type="InterPro" id="IPR036388">
    <property type="entry name" value="WH-like_DNA-bd_sf"/>
</dbReference>
<dbReference type="GO" id="GO:0006355">
    <property type="term" value="P:regulation of DNA-templated transcription"/>
    <property type="evidence" value="ECO:0007669"/>
    <property type="project" value="InterPro"/>
</dbReference>
<evidence type="ECO:0000256" key="2">
    <source>
        <dbReference type="ARBA" id="ARBA00023015"/>
    </source>
</evidence>
<sequence length="1076" mass="116548">MSDDPPLLRLLGTISLSGAVLRPGRVVTLLARLAVADGRVVPTDRLIAELWPDDAPDSAQASLHVYVSRLRRQLAGTPFEVETRGHGYVLLGPQHQIDVTRFVQVSTEARTHADAQEWTAALEAARSAEELWTGEPFGGAVLGDDLRAVQTRLGSRLSDARETRAAALIELGHGGDAEKLIEELLTEDRLNERRWRLRMRAQHAAGTTALALASFDEFRRLLAEELGVDPDPLTRRLHQRLLQSSSDDVPTASAPGIEIISRRAELSAIDYAIRSAAAGAGRVVLLSGEPGIGKTVLIEHAVAAADGRGVTAVVARGVQGPGTPPLWMWEEVLGALGSGDGAGELQAIIDRLPGGAAGSDEGRFRLAQAICARVVEHARRRPVVLVFDDLQWADESTVLTTLALASGIARRACTLVLASRSGLAPDGVIARRLADIARLPHTNAFDLDPFGRAEVGAMLPAGTSPVVVQQLLDWTGGNPYFLRQMIAAGPRTVVPSSAIELLRSWMADLDDDTRGALQLMAVGGRRCATALLADAAEVVPARVPELLDAARERGLVHGDGREWSFTHDLAREAVLAELGDERRAALHGRLADAMARRDPEGTGDLEQYANHRYEAAAGMPSRDAYRASVAAADHARAAHAYPRAATHRERALEMLEVSAGTRPERFATLLALAEERRLDGDVLRAAEALGRAIELAELLDDRELLVRAVTMYGGVTFWNWRQFDEHDAGTIALLERLVSELPPEEWRARAELLGTLAVERYYGDERLRGVGEAERAAELARQVGDPVLRGRVLNNLFIANWFPGRDAIRLAALDESLALAGHGLPPLTEAVARMHRVSLRLRHADIAGYEDDLDRLARLVPRLLREELDSQLATQVTGRAILRGEFRLARELAADAADRFARTTLWGAEWVRLIHAYSLERMDGDPGALADPLVEAAAAPEHTPLRWTAVLALAQAGRPDEARERQSRWNIRRLPGVTHWGSELEWAQAAETALLLGSPRLDEVYARLRPLAGQLIDVGSGLAVWGTMDALLARLADALGENALAAEHRDADAALTDHVGDALGAAPGWVRTTVSQ</sequence>
<dbReference type="EMBL" id="PGFF01000001">
    <property type="protein sequence ID" value="PJJ72965.1"/>
    <property type="molecule type" value="Genomic_DNA"/>
</dbReference>
<dbReference type="SUPFAM" id="SSF46894">
    <property type="entry name" value="C-terminal effector domain of the bipartite response regulators"/>
    <property type="match status" value="1"/>
</dbReference>
<dbReference type="InterPro" id="IPR041664">
    <property type="entry name" value="AAA_16"/>
</dbReference>
<dbReference type="Pfam" id="PF00486">
    <property type="entry name" value="Trans_reg_C"/>
    <property type="match status" value="1"/>
</dbReference>
<organism evidence="7 8">
    <name type="scientific">Diaminobutyricimonas aerilata</name>
    <dbReference type="NCBI Taxonomy" id="1162967"/>
    <lineage>
        <taxon>Bacteria</taxon>
        <taxon>Bacillati</taxon>
        <taxon>Actinomycetota</taxon>
        <taxon>Actinomycetes</taxon>
        <taxon>Micrococcales</taxon>
        <taxon>Microbacteriaceae</taxon>
        <taxon>Diaminobutyricimonas</taxon>
    </lineage>
</organism>
<comment type="caution">
    <text evidence="7">The sequence shown here is derived from an EMBL/GenBank/DDBJ whole genome shotgun (WGS) entry which is preliminary data.</text>
</comment>
<evidence type="ECO:0000256" key="1">
    <source>
        <dbReference type="ARBA" id="ARBA00005820"/>
    </source>
</evidence>
<dbReference type="SUPFAM" id="SSF48452">
    <property type="entry name" value="TPR-like"/>
    <property type="match status" value="1"/>
</dbReference>
<evidence type="ECO:0000259" key="6">
    <source>
        <dbReference type="PROSITE" id="PS51755"/>
    </source>
</evidence>
<evidence type="ECO:0000313" key="7">
    <source>
        <dbReference type="EMBL" id="PJJ72965.1"/>
    </source>
</evidence>
<dbReference type="Pfam" id="PF03704">
    <property type="entry name" value="BTAD"/>
    <property type="match status" value="1"/>
</dbReference>
<keyword evidence="4" id="KW-0804">Transcription</keyword>
<dbReference type="Gene3D" id="1.25.40.10">
    <property type="entry name" value="Tetratricopeptide repeat domain"/>
    <property type="match status" value="2"/>
</dbReference>
<dbReference type="PANTHER" id="PTHR35807">
    <property type="entry name" value="TRANSCRIPTIONAL REGULATOR REDD-RELATED"/>
    <property type="match status" value="1"/>
</dbReference>
<keyword evidence="3 5" id="KW-0238">DNA-binding</keyword>
<dbReference type="CDD" id="cd15831">
    <property type="entry name" value="BTAD"/>
    <property type="match status" value="1"/>
</dbReference>
<dbReference type="InterPro" id="IPR016032">
    <property type="entry name" value="Sig_transdc_resp-reg_C-effctor"/>
</dbReference>
<dbReference type="InterPro" id="IPR001867">
    <property type="entry name" value="OmpR/PhoB-type_DNA-bd"/>
</dbReference>
<dbReference type="AlphaFoldDB" id="A0A2M9CM36"/>
<dbReference type="OrthoDB" id="3691954at2"/>
<dbReference type="GO" id="GO:0000160">
    <property type="term" value="P:phosphorelay signal transduction system"/>
    <property type="evidence" value="ECO:0007669"/>
    <property type="project" value="InterPro"/>
</dbReference>
<dbReference type="Pfam" id="PF13191">
    <property type="entry name" value="AAA_16"/>
    <property type="match status" value="1"/>
</dbReference>
<feature type="DNA-binding region" description="OmpR/PhoB-type" evidence="5">
    <location>
        <begin position="1"/>
        <end position="92"/>
    </location>
</feature>
<evidence type="ECO:0000313" key="8">
    <source>
        <dbReference type="Proteomes" id="UP000228758"/>
    </source>
</evidence>
<comment type="similarity">
    <text evidence="1">Belongs to the AfsR/DnrI/RedD regulatory family.</text>
</comment>
<reference evidence="7 8" key="1">
    <citation type="submission" date="2017-11" db="EMBL/GenBank/DDBJ databases">
        <title>Genomic Encyclopedia of Archaeal and Bacterial Type Strains, Phase II (KMG-II): From Individual Species to Whole Genera.</title>
        <authorList>
            <person name="Goeker M."/>
        </authorList>
    </citation>
    <scope>NUCLEOTIDE SEQUENCE [LARGE SCALE GENOMIC DNA]</scope>
    <source>
        <strain evidence="7 8">DSM 27393</strain>
    </source>
</reference>
<evidence type="ECO:0000256" key="3">
    <source>
        <dbReference type="ARBA" id="ARBA00023125"/>
    </source>
</evidence>
<dbReference type="SMART" id="SM00382">
    <property type="entry name" value="AAA"/>
    <property type="match status" value="1"/>
</dbReference>
<dbReference type="Proteomes" id="UP000228758">
    <property type="component" value="Unassembled WGS sequence"/>
</dbReference>
<dbReference type="SMART" id="SM01043">
    <property type="entry name" value="BTAD"/>
    <property type="match status" value="1"/>
</dbReference>
<dbReference type="InterPro" id="IPR005158">
    <property type="entry name" value="BTAD"/>
</dbReference>
<keyword evidence="2" id="KW-0805">Transcription regulation</keyword>
<dbReference type="Gene3D" id="3.40.50.300">
    <property type="entry name" value="P-loop containing nucleotide triphosphate hydrolases"/>
    <property type="match status" value="1"/>
</dbReference>
<dbReference type="RefSeq" id="WP_100365101.1">
    <property type="nucleotide sequence ID" value="NZ_PGFF01000001.1"/>
</dbReference>
<dbReference type="SUPFAM" id="SSF52540">
    <property type="entry name" value="P-loop containing nucleoside triphosphate hydrolases"/>
    <property type="match status" value="1"/>
</dbReference>